<reference evidence="1 2" key="1">
    <citation type="submission" date="2016-10" db="EMBL/GenBank/DDBJ databases">
        <title>Rodentibacter gen. nov. and new species.</title>
        <authorList>
            <person name="Christensen H."/>
        </authorList>
    </citation>
    <scope>NUCLEOTIDE SEQUENCE [LARGE SCALE GENOMIC DNA]</scope>
    <source>
        <strain evidence="1 2">H1987082031</strain>
    </source>
</reference>
<accession>A0A1V3J0F1</accession>
<evidence type="ECO:0000313" key="1">
    <source>
        <dbReference type="EMBL" id="OOF47919.1"/>
    </source>
</evidence>
<protein>
    <submittedName>
        <fullName evidence="1">Uncharacterized protein</fullName>
    </submittedName>
</protein>
<gene>
    <name evidence="1" type="ORF">BKK52_07585</name>
</gene>
<dbReference type="EMBL" id="MLHL01000040">
    <property type="protein sequence ID" value="OOF47919.1"/>
    <property type="molecule type" value="Genomic_DNA"/>
</dbReference>
<proteinExistence type="predicted"/>
<dbReference type="Proteomes" id="UP000189161">
    <property type="component" value="Unassembled WGS sequence"/>
</dbReference>
<dbReference type="AlphaFoldDB" id="A0A1V3J0F1"/>
<sequence length="107" mass="12141">MRNILHKALSEHLTQFIHDREQLNTLYTTFKEQEESTAEAISMYANLIYNYGIHEDCHLSKINAPTVIGIGLTLNSLANDLTLAQYGRDFTSISLDRLSVPQGEENE</sequence>
<comment type="caution">
    <text evidence="1">The sequence shown here is derived from an EMBL/GenBank/DDBJ whole genome shotgun (WGS) entry which is preliminary data.</text>
</comment>
<evidence type="ECO:0000313" key="2">
    <source>
        <dbReference type="Proteomes" id="UP000189161"/>
    </source>
</evidence>
<organism evidence="1 2">
    <name type="scientific">Rodentibacter trehalosifermentans</name>
    <dbReference type="NCBI Taxonomy" id="1908263"/>
    <lineage>
        <taxon>Bacteria</taxon>
        <taxon>Pseudomonadati</taxon>
        <taxon>Pseudomonadota</taxon>
        <taxon>Gammaproteobacteria</taxon>
        <taxon>Pasteurellales</taxon>
        <taxon>Pasteurellaceae</taxon>
        <taxon>Rodentibacter</taxon>
    </lineage>
</organism>
<dbReference type="RefSeq" id="WP_077478434.1">
    <property type="nucleotide sequence ID" value="NZ_MLHL01000040.1"/>
</dbReference>
<name>A0A1V3J0F1_9PAST</name>
<keyword evidence="2" id="KW-1185">Reference proteome</keyword>
<dbReference type="OrthoDB" id="5690828at2"/>